<feature type="domain" description="CCHC-type" evidence="7">
    <location>
        <begin position="53"/>
        <end position="67"/>
    </location>
</feature>
<dbReference type="Gene3D" id="4.10.60.10">
    <property type="entry name" value="Zinc finger, CCHC-type"/>
    <property type="match status" value="4"/>
</dbReference>
<dbReference type="PANTHER" id="PTHR47103">
    <property type="entry name" value="DNA-BINDING PROTEIN"/>
    <property type="match status" value="1"/>
</dbReference>
<evidence type="ECO:0000313" key="9">
    <source>
        <dbReference type="Proteomes" id="UP000015354"/>
    </source>
</evidence>
<dbReference type="PANTHER" id="PTHR47103:SF8">
    <property type="entry name" value="DNA-BINDING PROTEIN"/>
    <property type="match status" value="1"/>
</dbReference>
<evidence type="ECO:0000256" key="4">
    <source>
        <dbReference type="ARBA" id="ARBA00022833"/>
    </source>
</evidence>
<name>S9V9X7_9TRYP</name>
<dbReference type="Pfam" id="PF00098">
    <property type="entry name" value="zf-CCHC"/>
    <property type="match status" value="2"/>
</dbReference>
<dbReference type="OrthoDB" id="3863715at2759"/>
<proteinExistence type="predicted"/>
<reference evidence="8 9" key="1">
    <citation type="journal article" date="2013" name="PLoS ONE">
        <title>Predicting the Proteins of Angomonas deanei, Strigomonas culicis and Their Respective Endosymbionts Reveals New Aspects of the Trypanosomatidae Family.</title>
        <authorList>
            <person name="Motta M.C."/>
            <person name="Martins A.C."/>
            <person name="de Souza S.S."/>
            <person name="Catta-Preta C.M."/>
            <person name="Silva R."/>
            <person name="Klein C.C."/>
            <person name="de Almeida L.G."/>
            <person name="de Lima Cunha O."/>
            <person name="Ciapina L.P."/>
            <person name="Brocchi M."/>
            <person name="Colabardini A.C."/>
            <person name="de Araujo Lima B."/>
            <person name="Machado C.R."/>
            <person name="de Almeida Soares C.M."/>
            <person name="Probst C.M."/>
            <person name="de Menezes C.B."/>
            <person name="Thompson C.E."/>
            <person name="Bartholomeu D.C."/>
            <person name="Gradia D.F."/>
            <person name="Pavoni D.P."/>
            <person name="Grisard E.C."/>
            <person name="Fantinatti-Garboggini F."/>
            <person name="Marchini F.K."/>
            <person name="Rodrigues-Luiz G.F."/>
            <person name="Wagner G."/>
            <person name="Goldman G.H."/>
            <person name="Fietto J.L."/>
            <person name="Elias M.C."/>
            <person name="Goldman M.H."/>
            <person name="Sagot M.F."/>
            <person name="Pereira M."/>
            <person name="Stoco P.H."/>
            <person name="de Mendonca-Neto R.P."/>
            <person name="Teixeira S.M."/>
            <person name="Maciel T.E."/>
            <person name="de Oliveira Mendes T.A."/>
            <person name="Urmenyi T.P."/>
            <person name="de Souza W."/>
            <person name="Schenkman S."/>
            <person name="de Vasconcelos A.T."/>
        </authorList>
    </citation>
    <scope>NUCLEOTIDE SEQUENCE [LARGE SCALE GENOMIC DNA]</scope>
</reference>
<evidence type="ECO:0000256" key="1">
    <source>
        <dbReference type="ARBA" id="ARBA00022723"/>
    </source>
</evidence>
<protein>
    <recommendedName>
        <fullName evidence="7">CCHC-type domain-containing protein</fullName>
    </recommendedName>
</protein>
<feature type="domain" description="CCHC-type" evidence="7">
    <location>
        <begin position="108"/>
        <end position="122"/>
    </location>
</feature>
<organism evidence="8 9">
    <name type="scientific">Strigomonas culicis</name>
    <dbReference type="NCBI Taxonomy" id="28005"/>
    <lineage>
        <taxon>Eukaryota</taxon>
        <taxon>Discoba</taxon>
        <taxon>Euglenozoa</taxon>
        <taxon>Kinetoplastea</taxon>
        <taxon>Metakinetoplastina</taxon>
        <taxon>Trypanosomatida</taxon>
        <taxon>Trypanosomatidae</taxon>
        <taxon>Strigomonadinae</taxon>
        <taxon>Strigomonas</taxon>
    </lineage>
</organism>
<dbReference type="SMART" id="SM00343">
    <property type="entry name" value="ZnF_C2HC"/>
    <property type="match status" value="9"/>
</dbReference>
<feature type="domain" description="CCHC-type" evidence="7">
    <location>
        <begin position="189"/>
        <end position="204"/>
    </location>
</feature>
<keyword evidence="1" id="KW-0479">Metal-binding</keyword>
<evidence type="ECO:0000256" key="5">
    <source>
        <dbReference type="PROSITE-ProRule" id="PRU00047"/>
    </source>
</evidence>
<keyword evidence="9" id="KW-1185">Reference proteome</keyword>
<feature type="compositionally biased region" description="Pro residues" evidence="6">
    <location>
        <begin position="1"/>
        <end position="25"/>
    </location>
</feature>
<dbReference type="EMBL" id="ATMH01007454">
    <property type="protein sequence ID" value="EPY23791.1"/>
    <property type="molecule type" value="Genomic_DNA"/>
</dbReference>
<dbReference type="GO" id="GO:0003676">
    <property type="term" value="F:nucleic acid binding"/>
    <property type="evidence" value="ECO:0007669"/>
    <property type="project" value="InterPro"/>
</dbReference>
<feature type="domain" description="CCHC-type" evidence="7">
    <location>
        <begin position="71"/>
        <end position="86"/>
    </location>
</feature>
<dbReference type="InterPro" id="IPR001878">
    <property type="entry name" value="Znf_CCHC"/>
</dbReference>
<dbReference type="SUPFAM" id="SSF57756">
    <property type="entry name" value="Retrovirus zinc finger-like domains"/>
    <property type="match status" value="4"/>
</dbReference>
<evidence type="ECO:0000313" key="8">
    <source>
        <dbReference type="EMBL" id="EPY23791.1"/>
    </source>
</evidence>
<dbReference type="GO" id="GO:0008270">
    <property type="term" value="F:zinc ion binding"/>
    <property type="evidence" value="ECO:0007669"/>
    <property type="project" value="UniProtKB-KW"/>
</dbReference>
<dbReference type="InterPro" id="IPR036875">
    <property type="entry name" value="Znf_CCHC_sf"/>
</dbReference>
<feature type="domain" description="CCHC-type" evidence="7">
    <location>
        <begin position="167"/>
        <end position="181"/>
    </location>
</feature>
<keyword evidence="4" id="KW-0862">Zinc</keyword>
<keyword evidence="2" id="KW-0677">Repeat</keyword>
<keyword evidence="3 5" id="KW-0863">Zinc-finger</keyword>
<comment type="caution">
    <text evidence="8">The sequence shown here is derived from an EMBL/GenBank/DDBJ whole genome shotgun (WGS) entry which is preliminary data.</text>
</comment>
<accession>S9V9X7</accession>
<dbReference type="Proteomes" id="UP000015354">
    <property type="component" value="Unassembled WGS sequence"/>
</dbReference>
<evidence type="ECO:0000259" key="7">
    <source>
        <dbReference type="PROSITE" id="PS50158"/>
    </source>
</evidence>
<gene>
    <name evidence="8" type="ORF">STCU_07454</name>
</gene>
<feature type="compositionally biased region" description="Low complexity" evidence="6">
    <location>
        <begin position="285"/>
        <end position="294"/>
    </location>
</feature>
<dbReference type="Gene3D" id="3.40.50.1010">
    <property type="entry name" value="5'-nuclease"/>
    <property type="match status" value="1"/>
</dbReference>
<dbReference type="PROSITE" id="PS50158">
    <property type="entry name" value="ZF_CCHC"/>
    <property type="match status" value="5"/>
</dbReference>
<feature type="region of interest" description="Disordered" evidence="6">
    <location>
        <begin position="1"/>
        <end position="46"/>
    </location>
</feature>
<sequence>MAHYDPTPPMPLLPSPTATPAPAEPPTEATTETYRSPTLAPSAARSGPTHVICNNCAQSGHLKRNCPLIHCMACGETGHFKQNCPQSKRTRGDESEAPQEQSYATAVCYACGSAHHMQANCPVRHQTMECNQCHQRGHIVTTCPMTRCFNCGAFGHSSVVCHNRIHCYHCANSGHSSLECPLRHKGKLCYQCKEPGHEAANCPQGQLCRMCHRPGHYVAHCPEVTCHACHEKGHTSSVCDRTRCKVCGGGHETSHCWQQRQPTAGPPAEEAQAASDAGSDRGSAEAEPLEAPAPAVEPAPPATVAAPRYRRLDTPRKGRVAVVIDGPYFERCIVKEGLDRSEPTYYARTAEALHDVLELIGDIFRMEPIAYWFDTNPTAFVHFVETAMPLAYRPRYLQYGAQRKRHLLDEMNGDRTLGNVIPKLVGGMKQQKGFTPDGPGYVWVQTKVDVALSVAVIECFQERTSYSQVVLLSGDADLHPSVEYCNAQRRKSADYAGVPPVRVCGTSSSVAKIYGEQQDLYDFLPRILLDRPSHKEGDNTYEFAPHVLFS</sequence>
<feature type="region of interest" description="Disordered" evidence="6">
    <location>
        <begin position="258"/>
        <end position="310"/>
    </location>
</feature>
<dbReference type="AlphaFoldDB" id="S9V9X7"/>
<evidence type="ECO:0000256" key="2">
    <source>
        <dbReference type="ARBA" id="ARBA00022737"/>
    </source>
</evidence>
<evidence type="ECO:0000256" key="3">
    <source>
        <dbReference type="ARBA" id="ARBA00022771"/>
    </source>
</evidence>
<evidence type="ECO:0000256" key="6">
    <source>
        <dbReference type="SAM" id="MobiDB-lite"/>
    </source>
</evidence>